<organism evidence="15 16">
    <name type="scientific">Phoenix dactylifera</name>
    <name type="common">Date palm</name>
    <dbReference type="NCBI Taxonomy" id="42345"/>
    <lineage>
        <taxon>Eukaryota</taxon>
        <taxon>Viridiplantae</taxon>
        <taxon>Streptophyta</taxon>
        <taxon>Embryophyta</taxon>
        <taxon>Tracheophyta</taxon>
        <taxon>Spermatophyta</taxon>
        <taxon>Magnoliopsida</taxon>
        <taxon>Liliopsida</taxon>
        <taxon>Arecaceae</taxon>
        <taxon>Coryphoideae</taxon>
        <taxon>Phoeniceae</taxon>
        <taxon>Phoenix</taxon>
    </lineage>
</organism>
<evidence type="ECO:0000256" key="7">
    <source>
        <dbReference type="ARBA" id="ARBA00022989"/>
    </source>
</evidence>
<dbReference type="GO" id="GO:0005886">
    <property type="term" value="C:plasma membrane"/>
    <property type="evidence" value="ECO:0007669"/>
    <property type="project" value="UniProtKB-SubCell"/>
</dbReference>
<dbReference type="PROSITE" id="PS51782">
    <property type="entry name" value="LYSM"/>
    <property type="match status" value="1"/>
</dbReference>
<feature type="compositionally biased region" description="Pro residues" evidence="10">
    <location>
        <begin position="246"/>
        <end position="258"/>
    </location>
</feature>
<evidence type="ECO:0000259" key="14">
    <source>
        <dbReference type="PROSITE" id="PS51782"/>
    </source>
</evidence>
<dbReference type="SMART" id="SM00257">
    <property type="entry name" value="LysM"/>
    <property type="match status" value="2"/>
</dbReference>
<evidence type="ECO:0000256" key="3">
    <source>
        <dbReference type="ARBA" id="ARBA00022692"/>
    </source>
</evidence>
<feature type="signal peptide" evidence="12">
    <location>
        <begin position="1"/>
        <end position="27"/>
    </location>
</feature>
<feature type="chain" id="PRO_5034606012" evidence="12">
    <location>
        <begin position="28"/>
        <end position="639"/>
    </location>
</feature>
<keyword evidence="6" id="KW-0067">ATP-binding</keyword>
<dbReference type="SUPFAM" id="SSF56112">
    <property type="entry name" value="Protein kinase-like (PK-like)"/>
    <property type="match status" value="1"/>
</dbReference>
<evidence type="ECO:0000256" key="11">
    <source>
        <dbReference type="SAM" id="Phobius"/>
    </source>
</evidence>
<dbReference type="Gene3D" id="3.30.200.20">
    <property type="entry name" value="Phosphorylase Kinase, domain 1"/>
    <property type="match status" value="1"/>
</dbReference>
<feature type="domain" description="Protein kinase" evidence="13">
    <location>
        <begin position="335"/>
        <end position="622"/>
    </location>
</feature>
<evidence type="ECO:0000256" key="10">
    <source>
        <dbReference type="SAM" id="MobiDB-lite"/>
    </source>
</evidence>
<keyword evidence="4 12" id="KW-0732">Signal</keyword>
<dbReference type="Proteomes" id="UP000228380">
    <property type="component" value="Chromosome 1"/>
</dbReference>
<feature type="domain" description="LysM" evidence="14">
    <location>
        <begin position="189"/>
        <end position="233"/>
    </location>
</feature>
<dbReference type="CDD" id="cd00118">
    <property type="entry name" value="LysM"/>
    <property type="match status" value="1"/>
</dbReference>
<keyword evidence="15" id="KW-1185">Reference proteome</keyword>
<dbReference type="FunFam" id="1.10.510.10:FF:000468">
    <property type="entry name" value="PTI1-like tyrosine-protein kinase 3"/>
    <property type="match status" value="1"/>
</dbReference>
<name>A0A8B9ALH3_PHODC</name>
<evidence type="ECO:0000313" key="15">
    <source>
        <dbReference type="Proteomes" id="UP000228380"/>
    </source>
</evidence>
<dbReference type="PANTHER" id="PTHR45927:SF6">
    <property type="entry name" value="PROTEIN LYK5"/>
    <property type="match status" value="1"/>
</dbReference>
<dbReference type="GeneID" id="103701426"/>
<keyword evidence="8 11" id="KW-0472">Membrane</keyword>
<dbReference type="AlphaFoldDB" id="A0A8B9ALH3"/>
<accession>A0A8B9ALH3</accession>
<evidence type="ECO:0000256" key="9">
    <source>
        <dbReference type="ARBA" id="ARBA00023157"/>
    </source>
</evidence>
<dbReference type="PROSITE" id="PS50011">
    <property type="entry name" value="PROTEIN_KINASE_DOM"/>
    <property type="match status" value="1"/>
</dbReference>
<evidence type="ECO:0000256" key="5">
    <source>
        <dbReference type="ARBA" id="ARBA00022741"/>
    </source>
</evidence>
<keyword evidence="3 11" id="KW-0812">Transmembrane</keyword>
<evidence type="ECO:0000256" key="2">
    <source>
        <dbReference type="ARBA" id="ARBA00022475"/>
    </source>
</evidence>
<keyword evidence="9" id="KW-1015">Disulfide bond</keyword>
<dbReference type="GO" id="GO:0005524">
    <property type="term" value="F:ATP binding"/>
    <property type="evidence" value="ECO:0007669"/>
    <property type="project" value="UniProtKB-KW"/>
</dbReference>
<dbReference type="InterPro" id="IPR018392">
    <property type="entry name" value="LysM"/>
</dbReference>
<dbReference type="OrthoDB" id="4062651at2759"/>
<evidence type="ECO:0000313" key="16">
    <source>
        <dbReference type="RefSeq" id="XP_038984149.1"/>
    </source>
</evidence>
<dbReference type="InterPro" id="IPR011009">
    <property type="entry name" value="Kinase-like_dom_sf"/>
</dbReference>
<comment type="subcellular location">
    <subcellularLocation>
        <location evidence="1">Cell membrane</location>
        <topology evidence="1">Single-pass membrane protein</topology>
    </subcellularLocation>
</comment>
<dbReference type="InterPro" id="IPR056562">
    <property type="entry name" value="LysM2_CERK1_LYK3_4_5"/>
</dbReference>
<feature type="transmembrane region" description="Helical" evidence="11">
    <location>
        <begin position="272"/>
        <end position="295"/>
    </location>
</feature>
<dbReference type="RefSeq" id="XP_038984149.1">
    <property type="nucleotide sequence ID" value="XM_039128221.1"/>
</dbReference>
<evidence type="ECO:0000256" key="8">
    <source>
        <dbReference type="ARBA" id="ARBA00023136"/>
    </source>
</evidence>
<proteinExistence type="predicted"/>
<keyword evidence="7 11" id="KW-1133">Transmembrane helix</keyword>
<dbReference type="InterPro" id="IPR056561">
    <property type="entry name" value="NFP_LYK_LysM1"/>
</dbReference>
<keyword evidence="2" id="KW-1003">Cell membrane</keyword>
<dbReference type="InterPro" id="IPR052611">
    <property type="entry name" value="Plant_RLK_LysM"/>
</dbReference>
<dbReference type="Pfam" id="PF23446">
    <property type="entry name" value="LysM1_NFP_LYK"/>
    <property type="match status" value="1"/>
</dbReference>
<dbReference type="Pfam" id="PF23472">
    <property type="entry name" value="LysM2_CERK1_LYK3_4_5"/>
    <property type="match status" value="1"/>
</dbReference>
<evidence type="ECO:0000256" key="12">
    <source>
        <dbReference type="SAM" id="SignalP"/>
    </source>
</evidence>
<gene>
    <name evidence="16" type="primary">LOC103701426</name>
</gene>
<dbReference type="Gene3D" id="3.10.350.10">
    <property type="entry name" value="LysM domain"/>
    <property type="match status" value="1"/>
</dbReference>
<evidence type="ECO:0000256" key="6">
    <source>
        <dbReference type="ARBA" id="ARBA00022840"/>
    </source>
</evidence>
<dbReference type="KEGG" id="pda:103701426"/>
<dbReference type="PANTHER" id="PTHR45927">
    <property type="entry name" value="LYSM-DOMAIN RECEPTOR-LIKE KINASE-RELATED"/>
    <property type="match status" value="1"/>
</dbReference>
<dbReference type="Pfam" id="PF23473">
    <property type="entry name" value="LysM3_LYK4_5"/>
    <property type="match status" value="1"/>
</dbReference>
<keyword evidence="5" id="KW-0547">Nucleotide-binding</keyword>
<protein>
    <submittedName>
        <fullName evidence="16">Protein LYK5</fullName>
    </submittedName>
</protein>
<dbReference type="Gene3D" id="1.10.510.10">
    <property type="entry name" value="Transferase(Phosphotransferase) domain 1"/>
    <property type="match status" value="1"/>
</dbReference>
<dbReference type="InterPro" id="IPR036779">
    <property type="entry name" value="LysM_dom_sf"/>
</dbReference>
<evidence type="ECO:0000256" key="1">
    <source>
        <dbReference type="ARBA" id="ARBA00004162"/>
    </source>
</evidence>
<reference evidence="16" key="2">
    <citation type="submission" date="2025-08" db="UniProtKB">
        <authorList>
            <consortium name="RefSeq"/>
        </authorList>
    </citation>
    <scope>IDENTIFICATION</scope>
    <source>
        <tissue evidence="16">Young leaves</tissue>
    </source>
</reference>
<dbReference type="SUPFAM" id="SSF54106">
    <property type="entry name" value="LysM domain"/>
    <property type="match status" value="1"/>
</dbReference>
<feature type="region of interest" description="Disordered" evidence="10">
    <location>
        <begin position="239"/>
        <end position="267"/>
    </location>
</feature>
<sequence>MGKLKPSCSTALLLFSVLLFCFPSSQAQQEYLNNAQLNCDGTNGSSTLGYSCNGQRNSCSTFLTFRSQTSYQSPVQIGQLLNVNASNVSTINGVADGSQVPVSNLVFVPSACSCSGKYYQHNASYTLKSTDTYFIVANNTYQGLSTCQALIAQNPYNSRNLPVGEKVVVPLRCACPTANQTASGFKFLLAYLVATGDDVDAIAQRFNTDSQSILDANDLSSSSVIYPFTTLLVPLKTEPTKEGLVNPPPPPSPPPPTSPGATSDKGSSNKKWIGIGIGIGVGVLAICGVLVWFLCWRRRRERQPIPQGPKIAGSPSDALVSSEIRSVIGSLTLYKFQELERATGSFGEDHRIKGSVYRAVINGDNAAVKRLKGDVSNEIDILKHVNHSNVVRLSGFCLHGGNTYLVYEFAERGSLSDWLHRKRDWSVSSHLGWRQRVQIAHDVADGLNYLHNYTSPPYVHKNLKSSSILLDREFRAKLSNFGLARPVEDSGGPLLTRHVVGTQGYLAPEYLEHGLITPKIDVFAFGVVMLELLSGKEATFAKEGDEKKEVLLWSLIGEVLSGEDVRSKLRSFVDPYLQNDYPFDLAFAVAELAMRCVTCDPASRPSMTEVFLSLAAVYNSTLDWDPSDFTTNSGSIVNG</sequence>
<dbReference type="Pfam" id="PF00069">
    <property type="entry name" value="Pkinase"/>
    <property type="match status" value="1"/>
</dbReference>
<dbReference type="InterPro" id="IPR056563">
    <property type="entry name" value="LysM3_LYK4_5"/>
</dbReference>
<evidence type="ECO:0000259" key="13">
    <source>
        <dbReference type="PROSITE" id="PS50011"/>
    </source>
</evidence>
<reference evidence="15" key="1">
    <citation type="journal article" date="2019" name="Nat. Commun.">
        <title>Genome-wide association mapping of date palm fruit traits.</title>
        <authorList>
            <person name="Hazzouri K.M."/>
            <person name="Gros-Balthazard M."/>
            <person name="Flowers J.M."/>
            <person name="Copetti D."/>
            <person name="Lemansour A."/>
            <person name="Lebrun M."/>
            <person name="Masmoudi K."/>
            <person name="Ferrand S."/>
            <person name="Dhar M.I."/>
            <person name="Fresquez Z.A."/>
            <person name="Rosas U."/>
            <person name="Zhang J."/>
            <person name="Talag J."/>
            <person name="Lee S."/>
            <person name="Kudrna D."/>
            <person name="Powell R.F."/>
            <person name="Leitch I.J."/>
            <person name="Krueger R.R."/>
            <person name="Wing R.A."/>
            <person name="Amiri K.M.A."/>
            <person name="Purugganan M.D."/>
        </authorList>
    </citation>
    <scope>NUCLEOTIDE SEQUENCE [LARGE SCALE GENOMIC DNA]</scope>
    <source>
        <strain evidence="15">cv. Khalas</strain>
    </source>
</reference>
<dbReference type="GO" id="GO:0004672">
    <property type="term" value="F:protein kinase activity"/>
    <property type="evidence" value="ECO:0007669"/>
    <property type="project" value="InterPro"/>
</dbReference>
<evidence type="ECO:0000256" key="4">
    <source>
        <dbReference type="ARBA" id="ARBA00022729"/>
    </source>
</evidence>
<dbReference type="InterPro" id="IPR000719">
    <property type="entry name" value="Prot_kinase_dom"/>
</dbReference>